<evidence type="ECO:0000313" key="1">
    <source>
        <dbReference type="EMBL" id="GGM62134.1"/>
    </source>
</evidence>
<gene>
    <name evidence="1" type="ORF">GCM10009017_10290</name>
</gene>
<organism evidence="1 2">
    <name type="scientific">Halarchaeum rubridurum</name>
    <dbReference type="NCBI Taxonomy" id="489911"/>
    <lineage>
        <taxon>Archaea</taxon>
        <taxon>Methanobacteriati</taxon>
        <taxon>Methanobacteriota</taxon>
        <taxon>Stenosarchaea group</taxon>
        <taxon>Halobacteria</taxon>
        <taxon>Halobacteriales</taxon>
        <taxon>Halobacteriaceae</taxon>
    </lineage>
</organism>
<reference evidence="1" key="1">
    <citation type="journal article" date="2014" name="Int. J. Syst. Evol. Microbiol.">
        <title>Complete genome sequence of Corynebacterium casei LMG S-19264T (=DSM 44701T), isolated from a smear-ripened cheese.</title>
        <authorList>
            <consortium name="US DOE Joint Genome Institute (JGI-PGF)"/>
            <person name="Walter F."/>
            <person name="Albersmeier A."/>
            <person name="Kalinowski J."/>
            <person name="Ruckert C."/>
        </authorList>
    </citation>
    <scope>NUCLEOTIDE SEQUENCE</scope>
    <source>
        <strain evidence="1">JCM 16108</strain>
    </source>
</reference>
<protein>
    <submittedName>
        <fullName evidence="1">Uncharacterized protein</fullName>
    </submittedName>
</protein>
<dbReference type="AlphaFoldDB" id="A0A830FUQ6"/>
<evidence type="ECO:0000313" key="2">
    <source>
        <dbReference type="Proteomes" id="UP000614609"/>
    </source>
</evidence>
<name>A0A830FUQ6_9EURY</name>
<reference evidence="1" key="2">
    <citation type="submission" date="2020-09" db="EMBL/GenBank/DDBJ databases">
        <authorList>
            <person name="Sun Q."/>
            <person name="Ohkuma M."/>
        </authorList>
    </citation>
    <scope>NUCLEOTIDE SEQUENCE</scope>
    <source>
        <strain evidence="1">JCM 16108</strain>
    </source>
</reference>
<sequence>MVFGLQVDRRVLLEGRGRARRDAAERRDALGEVVVQLSGALVLRFEHVRDVLVLGPLRGPVVLAQHVEEVERAGVVGVERLDHPCGVLPVEPDGVLRDRPPLLADGRAVELAHQTPGPWFGHQLVAFSRTRVSSSR</sequence>
<proteinExistence type="predicted"/>
<dbReference type="Proteomes" id="UP000614609">
    <property type="component" value="Unassembled WGS sequence"/>
</dbReference>
<keyword evidence="2" id="KW-1185">Reference proteome</keyword>
<dbReference type="EMBL" id="BMOO01000002">
    <property type="protein sequence ID" value="GGM62134.1"/>
    <property type="molecule type" value="Genomic_DNA"/>
</dbReference>
<comment type="caution">
    <text evidence="1">The sequence shown here is derived from an EMBL/GenBank/DDBJ whole genome shotgun (WGS) entry which is preliminary data.</text>
</comment>
<accession>A0A830FUQ6</accession>